<evidence type="ECO:0000313" key="2">
    <source>
        <dbReference type="EMBL" id="TNN46045.1"/>
    </source>
</evidence>
<comment type="caution">
    <text evidence="2">The sequence shown here is derived from an EMBL/GenBank/DDBJ whole genome shotgun (WGS) entry which is preliminary data.</text>
</comment>
<dbReference type="AlphaFoldDB" id="A0A4Z2FYW4"/>
<dbReference type="Proteomes" id="UP000314294">
    <property type="component" value="Unassembled WGS sequence"/>
</dbReference>
<reference evidence="2 3" key="1">
    <citation type="submission" date="2019-03" db="EMBL/GenBank/DDBJ databases">
        <title>First draft genome of Liparis tanakae, snailfish: a comprehensive survey of snailfish specific genes.</title>
        <authorList>
            <person name="Kim W."/>
            <person name="Song I."/>
            <person name="Jeong J.-H."/>
            <person name="Kim D."/>
            <person name="Kim S."/>
            <person name="Ryu S."/>
            <person name="Song J.Y."/>
            <person name="Lee S.K."/>
        </authorList>
    </citation>
    <scope>NUCLEOTIDE SEQUENCE [LARGE SCALE GENOMIC DNA]</scope>
    <source>
        <tissue evidence="2">Muscle</tissue>
    </source>
</reference>
<evidence type="ECO:0000313" key="3">
    <source>
        <dbReference type="Proteomes" id="UP000314294"/>
    </source>
</evidence>
<proteinExistence type="predicted"/>
<keyword evidence="3" id="KW-1185">Reference proteome</keyword>
<organism evidence="2 3">
    <name type="scientific">Liparis tanakae</name>
    <name type="common">Tanaka's snailfish</name>
    <dbReference type="NCBI Taxonomy" id="230148"/>
    <lineage>
        <taxon>Eukaryota</taxon>
        <taxon>Metazoa</taxon>
        <taxon>Chordata</taxon>
        <taxon>Craniata</taxon>
        <taxon>Vertebrata</taxon>
        <taxon>Euteleostomi</taxon>
        <taxon>Actinopterygii</taxon>
        <taxon>Neopterygii</taxon>
        <taxon>Teleostei</taxon>
        <taxon>Neoteleostei</taxon>
        <taxon>Acanthomorphata</taxon>
        <taxon>Eupercaria</taxon>
        <taxon>Perciformes</taxon>
        <taxon>Cottioidei</taxon>
        <taxon>Cottales</taxon>
        <taxon>Liparidae</taxon>
        <taxon>Liparis</taxon>
    </lineage>
</organism>
<gene>
    <name evidence="2" type="ORF">EYF80_043744</name>
</gene>
<accession>A0A4Z2FYW4</accession>
<name>A0A4Z2FYW4_9TELE</name>
<protein>
    <submittedName>
        <fullName evidence="2">Uncharacterized protein</fullName>
    </submittedName>
</protein>
<evidence type="ECO:0000256" key="1">
    <source>
        <dbReference type="SAM" id="MobiDB-lite"/>
    </source>
</evidence>
<sequence length="91" mass="9742">MIPFPEVDDGLYGVADELTSEVISEPGPGSTCPARWASADQPDTTFARPSRFLPPPSLPFPISSHLGTPAPPPASPRRSVFRSRLQLKSQG</sequence>
<dbReference type="EMBL" id="SRLO01000811">
    <property type="protein sequence ID" value="TNN46045.1"/>
    <property type="molecule type" value="Genomic_DNA"/>
</dbReference>
<feature type="region of interest" description="Disordered" evidence="1">
    <location>
        <begin position="24"/>
        <end position="91"/>
    </location>
</feature>